<dbReference type="AlphaFoldDB" id="A0A7J6LFR8"/>
<gene>
    <name evidence="1" type="ORF">FOL47_008152</name>
</gene>
<organism evidence="1 2">
    <name type="scientific">Perkinsus chesapeaki</name>
    <name type="common">Clam parasite</name>
    <name type="synonym">Perkinsus andrewsi</name>
    <dbReference type="NCBI Taxonomy" id="330153"/>
    <lineage>
        <taxon>Eukaryota</taxon>
        <taxon>Sar</taxon>
        <taxon>Alveolata</taxon>
        <taxon>Perkinsozoa</taxon>
        <taxon>Perkinsea</taxon>
        <taxon>Perkinsida</taxon>
        <taxon>Perkinsidae</taxon>
        <taxon>Perkinsus</taxon>
    </lineage>
</organism>
<evidence type="ECO:0000313" key="2">
    <source>
        <dbReference type="Proteomes" id="UP000591131"/>
    </source>
</evidence>
<proteinExistence type="predicted"/>
<comment type="caution">
    <text evidence="1">The sequence shown here is derived from an EMBL/GenBank/DDBJ whole genome shotgun (WGS) entry which is preliminary data.</text>
</comment>
<sequence length="192" mass="21181">MLSSFHNTGSTTALHTAQPMDVDGGYVMGSGEDILRNMDSLHLDGGSSPINAADNTAVLPLNDPITPVNTQMAIGRRSGRKEKDSEYTRVRRQIMMPYVLSGRNSGDMGDVEDIIIITDCCHAMDWLMMQWLYDAKRGSSFIGKGKRLKGNSKLRNARGGKCIAIPDGAAVRLRADYGRNRESRLRLLLTQH</sequence>
<dbReference type="Proteomes" id="UP000591131">
    <property type="component" value="Unassembled WGS sequence"/>
</dbReference>
<reference evidence="1 2" key="1">
    <citation type="submission" date="2020-04" db="EMBL/GenBank/DDBJ databases">
        <title>Perkinsus chesapeaki whole genome sequence.</title>
        <authorList>
            <person name="Bogema D.R."/>
        </authorList>
    </citation>
    <scope>NUCLEOTIDE SEQUENCE [LARGE SCALE GENOMIC DNA]</scope>
    <source>
        <strain evidence="1">ATCC PRA-425</strain>
    </source>
</reference>
<accession>A0A7J6LFR8</accession>
<name>A0A7J6LFR8_PERCH</name>
<protein>
    <submittedName>
        <fullName evidence="1">Uncharacterized protein</fullName>
    </submittedName>
</protein>
<evidence type="ECO:0000313" key="1">
    <source>
        <dbReference type="EMBL" id="KAF4658105.1"/>
    </source>
</evidence>
<dbReference type="EMBL" id="JAAPAO010000509">
    <property type="protein sequence ID" value="KAF4658105.1"/>
    <property type="molecule type" value="Genomic_DNA"/>
</dbReference>
<keyword evidence="2" id="KW-1185">Reference proteome</keyword>